<dbReference type="EMBL" id="MT143514">
    <property type="protein sequence ID" value="QJA97664.1"/>
    <property type="molecule type" value="Genomic_DNA"/>
</dbReference>
<accession>A0A6M3LVN8</accession>
<organism evidence="1">
    <name type="scientific">viral metagenome</name>
    <dbReference type="NCBI Taxonomy" id="1070528"/>
    <lineage>
        <taxon>unclassified sequences</taxon>
        <taxon>metagenomes</taxon>
        <taxon>organismal metagenomes</taxon>
    </lineage>
</organism>
<proteinExistence type="predicted"/>
<name>A0A6M3LVN8_9ZZZZ</name>
<gene>
    <name evidence="1" type="ORF">MM415B06018_0001</name>
</gene>
<protein>
    <submittedName>
        <fullName evidence="1">Uncharacterized protein</fullName>
    </submittedName>
</protein>
<sequence length="75" mass="7647">MIDADRARSAKTTATNAVLAALTEHLSAADLAALWPTVRAYGRACAQLGAAVHAAEMLTDSPSAVRLAVALEEAG</sequence>
<reference evidence="1" key="1">
    <citation type="submission" date="2020-03" db="EMBL/GenBank/DDBJ databases">
        <title>The deep terrestrial virosphere.</title>
        <authorList>
            <person name="Holmfeldt K."/>
            <person name="Nilsson E."/>
            <person name="Simone D."/>
            <person name="Lopez-Fernandez M."/>
            <person name="Wu X."/>
            <person name="de Brujin I."/>
            <person name="Lundin D."/>
            <person name="Andersson A."/>
            <person name="Bertilsson S."/>
            <person name="Dopson M."/>
        </authorList>
    </citation>
    <scope>NUCLEOTIDE SEQUENCE</scope>
    <source>
        <strain evidence="1">MM415B06018</strain>
    </source>
</reference>
<dbReference type="AlphaFoldDB" id="A0A6M3LVN8"/>
<evidence type="ECO:0000313" key="1">
    <source>
        <dbReference type="EMBL" id="QJA97664.1"/>
    </source>
</evidence>